<dbReference type="SUPFAM" id="SSF46689">
    <property type="entry name" value="Homeodomain-like"/>
    <property type="match status" value="1"/>
</dbReference>
<dbReference type="AlphaFoldDB" id="A0AAE3N8C3"/>
<proteinExistence type="predicted"/>
<dbReference type="GO" id="GO:0003677">
    <property type="term" value="F:DNA binding"/>
    <property type="evidence" value="ECO:0007669"/>
    <property type="project" value="InterPro"/>
</dbReference>
<dbReference type="EMBL" id="JAQIPB010000003">
    <property type="protein sequence ID" value="MDA7416443.1"/>
    <property type="molecule type" value="Genomic_DNA"/>
</dbReference>
<gene>
    <name evidence="3" type="ORF">PGB34_08695</name>
</gene>
<dbReference type="Pfam" id="PF13683">
    <property type="entry name" value="rve_3"/>
    <property type="match status" value="1"/>
</dbReference>
<keyword evidence="4" id="KW-1185">Reference proteome</keyword>
<accession>A0AAE3N8C3</accession>
<dbReference type="InterPro" id="IPR002514">
    <property type="entry name" value="Transposase_8"/>
</dbReference>
<organism evidence="3 4">
    <name type="scientific">Xenophilus arseniciresistens</name>
    <dbReference type="NCBI Taxonomy" id="1283306"/>
    <lineage>
        <taxon>Bacteria</taxon>
        <taxon>Pseudomonadati</taxon>
        <taxon>Pseudomonadota</taxon>
        <taxon>Betaproteobacteria</taxon>
        <taxon>Burkholderiales</taxon>
        <taxon>Comamonadaceae</taxon>
        <taxon>Xenophilus</taxon>
    </lineage>
</organism>
<dbReference type="InterPro" id="IPR012337">
    <property type="entry name" value="RNaseH-like_sf"/>
</dbReference>
<evidence type="ECO:0000256" key="1">
    <source>
        <dbReference type="SAM" id="Coils"/>
    </source>
</evidence>
<dbReference type="PANTHER" id="PTHR47515:SF1">
    <property type="entry name" value="BLR2054 PROTEIN"/>
    <property type="match status" value="1"/>
</dbReference>
<dbReference type="GO" id="GO:0004803">
    <property type="term" value="F:transposase activity"/>
    <property type="evidence" value="ECO:0007669"/>
    <property type="project" value="InterPro"/>
</dbReference>
<dbReference type="InterPro" id="IPR036397">
    <property type="entry name" value="RNaseH_sf"/>
</dbReference>
<feature type="coiled-coil region" evidence="1">
    <location>
        <begin position="49"/>
        <end position="76"/>
    </location>
</feature>
<dbReference type="Gene3D" id="3.30.420.10">
    <property type="entry name" value="Ribonuclease H-like superfamily/Ribonuclease H"/>
    <property type="match status" value="1"/>
</dbReference>
<feature type="domain" description="Integrase catalytic" evidence="2">
    <location>
        <begin position="200"/>
        <end position="361"/>
    </location>
</feature>
<dbReference type="SUPFAM" id="SSF53098">
    <property type="entry name" value="Ribonuclease H-like"/>
    <property type="match status" value="1"/>
</dbReference>
<evidence type="ECO:0000313" key="4">
    <source>
        <dbReference type="Proteomes" id="UP001212602"/>
    </source>
</evidence>
<dbReference type="InterPro" id="IPR001584">
    <property type="entry name" value="Integrase_cat-core"/>
</dbReference>
<dbReference type="NCBIfam" id="NF033516">
    <property type="entry name" value="transpos_IS3"/>
    <property type="match status" value="1"/>
</dbReference>
<dbReference type="InterPro" id="IPR009057">
    <property type="entry name" value="Homeodomain-like_sf"/>
</dbReference>
<sequence length="366" mass="42588">MRRSRFSVEQIVAVLKQVELGMAVADACRKMGISEQTFYRWKKQYGSLEPDQARELKQLQEENARLKKLVADLSLDKAILQDIGRKKMVRPALRVQALDYVRGHYGISLRRACQLVQVSRSTPYYERRKDSRPELRRRMRELANTRVRWGYRRLHVLLCREGWQLGRSQCYRIYGEEQLQLRSKLPKKRKMVVQRRQRTLPSAPGQAWSMDFVAEEFSHGGKFRILSVVDVFTREALAVHAGHRLKGEHVVEVLNRLARHHGAPKAIFVDNGSEFTGRLMDMWAYHHGVRLDFSRPGKPTDNSFVETFNGSLRDECLNVNWFASLVEAQGLLEAWRQDYNESRPHSALNDLTPAEYARRIKEMGPA</sequence>
<dbReference type="GO" id="GO:0006313">
    <property type="term" value="P:DNA transposition"/>
    <property type="evidence" value="ECO:0007669"/>
    <property type="project" value="InterPro"/>
</dbReference>
<dbReference type="PROSITE" id="PS50994">
    <property type="entry name" value="INTEGRASE"/>
    <property type="match status" value="1"/>
</dbReference>
<dbReference type="RefSeq" id="WP_271427696.1">
    <property type="nucleotide sequence ID" value="NZ_JAQIPB010000003.1"/>
</dbReference>
<protein>
    <submittedName>
        <fullName evidence="3">IS3 family transposase</fullName>
    </submittedName>
</protein>
<name>A0AAE3N8C3_9BURK</name>
<evidence type="ECO:0000259" key="2">
    <source>
        <dbReference type="PROSITE" id="PS50994"/>
    </source>
</evidence>
<dbReference type="GO" id="GO:0015074">
    <property type="term" value="P:DNA integration"/>
    <property type="evidence" value="ECO:0007669"/>
    <property type="project" value="InterPro"/>
</dbReference>
<comment type="caution">
    <text evidence="3">The sequence shown here is derived from an EMBL/GenBank/DDBJ whole genome shotgun (WGS) entry which is preliminary data.</text>
</comment>
<reference evidence="3" key="1">
    <citation type="submission" date="2023-01" db="EMBL/GenBank/DDBJ databases">
        <title>Xenophilus mangrovi sp. nov., isolated from soil of Mangrove nature reserve.</title>
        <authorList>
            <person name="Xu S."/>
            <person name="Liu Z."/>
            <person name="Xu Y."/>
        </authorList>
    </citation>
    <scope>NUCLEOTIDE SEQUENCE</scope>
    <source>
        <strain evidence="3">YW8</strain>
    </source>
</reference>
<dbReference type="PANTHER" id="PTHR47515">
    <property type="entry name" value="LOW CALCIUM RESPONSE LOCUS PROTEIN T"/>
    <property type="match status" value="1"/>
</dbReference>
<dbReference type="Pfam" id="PF01527">
    <property type="entry name" value="HTH_Tnp_1"/>
    <property type="match status" value="1"/>
</dbReference>
<dbReference type="InterPro" id="IPR048020">
    <property type="entry name" value="Transpos_IS3"/>
</dbReference>
<dbReference type="Proteomes" id="UP001212602">
    <property type="component" value="Unassembled WGS sequence"/>
</dbReference>
<keyword evidence="1" id="KW-0175">Coiled coil</keyword>
<evidence type="ECO:0000313" key="3">
    <source>
        <dbReference type="EMBL" id="MDA7416443.1"/>
    </source>
</evidence>